<gene>
    <name evidence="1" type="ORF">S40285_09033</name>
</gene>
<proteinExistence type="predicted"/>
<dbReference type="InParanoid" id="A0A084QV60"/>
<evidence type="ECO:0008006" key="3">
    <source>
        <dbReference type="Google" id="ProtNLM"/>
    </source>
</evidence>
<evidence type="ECO:0000313" key="2">
    <source>
        <dbReference type="Proteomes" id="UP000028524"/>
    </source>
</evidence>
<dbReference type="Gene3D" id="3.40.50.720">
    <property type="entry name" value="NAD(P)-binding Rossmann-like Domain"/>
    <property type="match status" value="1"/>
</dbReference>
<dbReference type="PANTHER" id="PTHR11695">
    <property type="entry name" value="ALCOHOL DEHYDROGENASE RELATED"/>
    <property type="match status" value="1"/>
</dbReference>
<dbReference type="GO" id="GO:0005739">
    <property type="term" value="C:mitochondrion"/>
    <property type="evidence" value="ECO:0007669"/>
    <property type="project" value="TreeGrafter"/>
</dbReference>
<dbReference type="OrthoDB" id="9992527at2759"/>
<accession>A0A084QV60</accession>
<dbReference type="OMA" id="MIMAMAS"/>
<dbReference type="Pfam" id="PF13602">
    <property type="entry name" value="ADH_zinc_N_2"/>
    <property type="match status" value="1"/>
</dbReference>
<dbReference type="InterPro" id="IPR036291">
    <property type="entry name" value="NAD(P)-bd_dom_sf"/>
</dbReference>
<dbReference type="Gene3D" id="3.90.180.10">
    <property type="entry name" value="Medium-chain alcohol dehydrogenases, catalytic domain"/>
    <property type="match status" value="1"/>
</dbReference>
<organism evidence="1 2">
    <name type="scientific">Stachybotrys chlorohalonatus (strain IBT 40285)</name>
    <dbReference type="NCBI Taxonomy" id="1283841"/>
    <lineage>
        <taxon>Eukaryota</taxon>
        <taxon>Fungi</taxon>
        <taxon>Dikarya</taxon>
        <taxon>Ascomycota</taxon>
        <taxon>Pezizomycotina</taxon>
        <taxon>Sordariomycetes</taxon>
        <taxon>Hypocreomycetidae</taxon>
        <taxon>Hypocreales</taxon>
        <taxon>Stachybotryaceae</taxon>
        <taxon>Stachybotrys</taxon>
    </lineage>
</organism>
<sequence length="219" mass="23802">MLPSGSLRVGWRIEPCIYIPGGLSGTGSIAVQLAKPVFGVGKVITTLSTEKLAKFDELSAEGTAEQIIDHTKQDPATAIERNSVDFLLDTMIMAMASLNLMKKDSVIVTITGLPFGDSLAKVPLPALARGALGCMDAIKEWRASRPGVNIKFLFVEPSAEHLDRLRQWVNEGKLRPAVGRIVEFRRLEDVRGGCTDVFNGKGNVGKFVVEVIRDPTKLE</sequence>
<reference evidence="1 2" key="1">
    <citation type="journal article" date="2014" name="BMC Genomics">
        <title>Comparative genome sequencing reveals chemotype-specific gene clusters in the toxigenic black mold Stachybotrys.</title>
        <authorList>
            <person name="Semeiks J."/>
            <person name="Borek D."/>
            <person name="Otwinowski Z."/>
            <person name="Grishin N.V."/>
        </authorList>
    </citation>
    <scope>NUCLEOTIDE SEQUENCE [LARGE SCALE GENOMIC DNA]</scope>
    <source>
        <strain evidence="1 2">IBT 40285</strain>
    </source>
</reference>
<dbReference type="PANTHER" id="PTHR11695:SF294">
    <property type="entry name" value="RETICULON-4-INTERACTING PROTEIN 1, MITOCHONDRIAL"/>
    <property type="match status" value="1"/>
</dbReference>
<dbReference type="STRING" id="1283841.A0A084QV60"/>
<dbReference type="HOGENOM" id="CLU_1262250_0_0_1"/>
<dbReference type="SUPFAM" id="SSF51735">
    <property type="entry name" value="NAD(P)-binding Rossmann-fold domains"/>
    <property type="match status" value="1"/>
</dbReference>
<keyword evidence="2" id="KW-1185">Reference proteome</keyword>
<protein>
    <recommendedName>
        <fullName evidence="3">Alcohol dehydrogenase-like C-terminal domain-containing protein</fullName>
    </recommendedName>
</protein>
<dbReference type="InterPro" id="IPR050700">
    <property type="entry name" value="YIM1/Zinc_Alcohol_DH_Fams"/>
</dbReference>
<dbReference type="AlphaFoldDB" id="A0A084QV60"/>
<name>A0A084QV60_STAC4</name>
<dbReference type="EMBL" id="KL660090">
    <property type="protein sequence ID" value="KFA67845.1"/>
    <property type="molecule type" value="Genomic_DNA"/>
</dbReference>
<evidence type="ECO:0000313" key="1">
    <source>
        <dbReference type="EMBL" id="KFA67845.1"/>
    </source>
</evidence>
<dbReference type="Proteomes" id="UP000028524">
    <property type="component" value="Unassembled WGS sequence"/>
</dbReference>